<reference evidence="2" key="1">
    <citation type="journal article" date="2021" name="Nat. Commun.">
        <title>Genetic determinants of endophytism in the Arabidopsis root mycobiome.</title>
        <authorList>
            <person name="Mesny F."/>
            <person name="Miyauchi S."/>
            <person name="Thiergart T."/>
            <person name="Pickel B."/>
            <person name="Atanasova L."/>
            <person name="Karlsson M."/>
            <person name="Huettel B."/>
            <person name="Barry K.W."/>
            <person name="Haridas S."/>
            <person name="Chen C."/>
            <person name="Bauer D."/>
            <person name="Andreopoulos W."/>
            <person name="Pangilinan J."/>
            <person name="LaButti K."/>
            <person name="Riley R."/>
            <person name="Lipzen A."/>
            <person name="Clum A."/>
            <person name="Drula E."/>
            <person name="Henrissat B."/>
            <person name="Kohler A."/>
            <person name="Grigoriev I.V."/>
            <person name="Martin F.M."/>
            <person name="Hacquard S."/>
        </authorList>
    </citation>
    <scope>NUCLEOTIDE SEQUENCE</scope>
    <source>
        <strain evidence="2">MPI-CAGE-CH-0230</strain>
    </source>
</reference>
<sequence length="583" mass="66794">MSELYSGLQLEPSRAEIRLLRLKAVAVPGSIGAHDTTPEPLKESPLLLECSMEVFKLDSYPSFAALSYVWGDPNDTTPTMINDIKVSITRNLRTALGMFFNTTPDVYVWADAVCINQADNAEKRSQIALMSRIYHQAGVVVCHLGGVLSEELRLYLAVNFELQQREQSKEVFWARLRNNFKAQGLSDEMQVSVSTAILVGQREFHELPYFQRMWTFQEALIPGRRAMFYIGDDLLEFYDPRNYQLISRPDYIEEASVKLINTPRSQMTRVQHDTYALLDVSGLPKFNQIYFHDMLRLSQLETKRHLSTGYCSPTFEMHKLLAISHERLCGEPRDKIFAVLALLPDFPDDFTSAAAAHAARKRYLDIDYDKSIELVVRDALFYVHHFEKPTALGLLCVGYLPYGVSIHRQRQNERHRHMDGPETRVVENGGCATWVPDMTRPTNKNRINAWKWMEISQMSHGIHWLAADDSRGVGDRLRFTIRVIGRVTQTLTFPTTTDAIIDTVASILGDACLLLEDSPLYRTHHALSKEYGLPMLVTPPYTSQYRQEIRNFVWNIKVPQTTQNERREPMDSVHDRLSAALFS</sequence>
<dbReference type="AlphaFoldDB" id="A0A9P8XYE6"/>
<feature type="domain" description="Heterokaryon incompatibility" evidence="1">
    <location>
        <begin position="63"/>
        <end position="218"/>
    </location>
</feature>
<evidence type="ECO:0000313" key="2">
    <source>
        <dbReference type="EMBL" id="KAH7025081.1"/>
    </source>
</evidence>
<evidence type="ECO:0000259" key="1">
    <source>
        <dbReference type="Pfam" id="PF06985"/>
    </source>
</evidence>
<dbReference type="InterPro" id="IPR010730">
    <property type="entry name" value="HET"/>
</dbReference>
<dbReference type="PANTHER" id="PTHR24148:SF64">
    <property type="entry name" value="HETEROKARYON INCOMPATIBILITY DOMAIN-CONTAINING PROTEIN"/>
    <property type="match status" value="1"/>
</dbReference>
<organism evidence="2 3">
    <name type="scientific">Microdochium trichocladiopsis</name>
    <dbReference type="NCBI Taxonomy" id="1682393"/>
    <lineage>
        <taxon>Eukaryota</taxon>
        <taxon>Fungi</taxon>
        <taxon>Dikarya</taxon>
        <taxon>Ascomycota</taxon>
        <taxon>Pezizomycotina</taxon>
        <taxon>Sordariomycetes</taxon>
        <taxon>Xylariomycetidae</taxon>
        <taxon>Xylariales</taxon>
        <taxon>Microdochiaceae</taxon>
        <taxon>Microdochium</taxon>
    </lineage>
</organism>
<dbReference type="EMBL" id="JAGTJQ010000009">
    <property type="protein sequence ID" value="KAH7025081.1"/>
    <property type="molecule type" value="Genomic_DNA"/>
</dbReference>
<dbReference type="PANTHER" id="PTHR24148">
    <property type="entry name" value="ANKYRIN REPEAT DOMAIN-CONTAINING PROTEIN 39 HOMOLOG-RELATED"/>
    <property type="match status" value="1"/>
</dbReference>
<evidence type="ECO:0000313" key="3">
    <source>
        <dbReference type="Proteomes" id="UP000756346"/>
    </source>
</evidence>
<dbReference type="InterPro" id="IPR052895">
    <property type="entry name" value="HetReg/Transcr_Mod"/>
</dbReference>
<protein>
    <submittedName>
        <fullName evidence="2">Heterokaryon incompatibility protein-domain-containing protein</fullName>
    </submittedName>
</protein>
<gene>
    <name evidence="2" type="ORF">B0I36DRAFT_417103</name>
</gene>
<accession>A0A9P8XYE6</accession>
<dbReference type="Proteomes" id="UP000756346">
    <property type="component" value="Unassembled WGS sequence"/>
</dbReference>
<dbReference type="Pfam" id="PF06985">
    <property type="entry name" value="HET"/>
    <property type="match status" value="1"/>
</dbReference>
<comment type="caution">
    <text evidence="2">The sequence shown here is derived from an EMBL/GenBank/DDBJ whole genome shotgun (WGS) entry which is preliminary data.</text>
</comment>
<name>A0A9P8XYE6_9PEZI</name>
<dbReference type="GeneID" id="70191646"/>
<dbReference type="RefSeq" id="XP_046008629.1">
    <property type="nucleotide sequence ID" value="XM_046162100.1"/>
</dbReference>
<proteinExistence type="predicted"/>
<keyword evidence="3" id="KW-1185">Reference proteome</keyword>
<dbReference type="OrthoDB" id="4767942at2759"/>